<reference evidence="2" key="1">
    <citation type="submission" date="2022-10" db="EMBL/GenBank/DDBJ databases">
        <title>Algoriphagus sp. a novel bacteria isolate from halophytes salicornia europaea.</title>
        <authorList>
            <person name="Peng Y."/>
            <person name="Jiang L."/>
            <person name="Lee J."/>
        </authorList>
    </citation>
    <scope>NUCLEOTIDE SEQUENCE</scope>
    <source>
        <strain evidence="2">TR-M5</strain>
    </source>
</reference>
<organism evidence="2 3">
    <name type="scientific">Algoriphagus halophytocola</name>
    <dbReference type="NCBI Taxonomy" id="2991499"/>
    <lineage>
        <taxon>Bacteria</taxon>
        <taxon>Pseudomonadati</taxon>
        <taxon>Bacteroidota</taxon>
        <taxon>Cytophagia</taxon>
        <taxon>Cytophagales</taxon>
        <taxon>Cyclobacteriaceae</taxon>
        <taxon>Algoriphagus</taxon>
    </lineage>
</organism>
<keyword evidence="3" id="KW-1185">Reference proteome</keyword>
<dbReference type="InterPro" id="IPR012338">
    <property type="entry name" value="Beta-lactam/transpept-like"/>
</dbReference>
<dbReference type="SUPFAM" id="SSF56601">
    <property type="entry name" value="beta-lactamase/transpeptidase-like"/>
    <property type="match status" value="1"/>
</dbReference>
<sequence length="385" mass="43659">MKKLSVFNTYQKPGESEVKYWHFSLGLKMTCLLGLCLFLYSCAEAQKPTAAELYFPPNESVEWEQVSLQDLDWDETKLEELLAWLPSQGTRAFMILKDGKIVVEEYWGEKLTGLGEMDQDAFWYWASAGKTLTAVLLGIAEEHKLLKRKDRTQDYLGKGWTSLSEEQEREIRLEHHLSMTTGLNDAVADPDDTSAEALTFLAEPGSRWAYHNAPYTLLEKVLEEASGETFQEFFRASVGNKIGMKGFWQQTGNNNVFYSDARSMARFGLLLHADGNWNGDQIWSNKFFQEMRETSQDLNPSYGYLTWLNGKSSFMIPQSQRLFPGMLIPSAPADMYQAMGKNGQFLMVVPSEGLVIVRMGGAGDNALVPFLLIRDIWDRLAAVIE</sequence>
<dbReference type="InterPro" id="IPR050789">
    <property type="entry name" value="Diverse_Enzym_Activities"/>
</dbReference>
<gene>
    <name evidence="2" type="ORF">OM944_19455</name>
</gene>
<dbReference type="PANTHER" id="PTHR43283">
    <property type="entry name" value="BETA-LACTAMASE-RELATED"/>
    <property type="match status" value="1"/>
</dbReference>
<proteinExistence type="predicted"/>
<feature type="domain" description="Beta-lactamase-related" evidence="1">
    <location>
        <begin position="92"/>
        <end position="359"/>
    </location>
</feature>
<dbReference type="RefSeq" id="WP_264809339.1">
    <property type="nucleotide sequence ID" value="NZ_CP110226.1"/>
</dbReference>
<dbReference type="Proteomes" id="UP001163156">
    <property type="component" value="Chromosome"/>
</dbReference>
<evidence type="ECO:0000313" key="3">
    <source>
        <dbReference type="Proteomes" id="UP001163156"/>
    </source>
</evidence>
<name>A0ABY6MIK4_9BACT</name>
<evidence type="ECO:0000259" key="1">
    <source>
        <dbReference type="Pfam" id="PF00144"/>
    </source>
</evidence>
<dbReference type="InterPro" id="IPR001466">
    <property type="entry name" value="Beta-lactam-related"/>
</dbReference>
<accession>A0ABY6MIK4</accession>
<dbReference type="EMBL" id="CP110226">
    <property type="protein sequence ID" value="UZD22814.1"/>
    <property type="molecule type" value="Genomic_DNA"/>
</dbReference>
<dbReference type="Pfam" id="PF00144">
    <property type="entry name" value="Beta-lactamase"/>
    <property type="match status" value="1"/>
</dbReference>
<evidence type="ECO:0000313" key="2">
    <source>
        <dbReference type="EMBL" id="UZD22814.1"/>
    </source>
</evidence>
<dbReference type="PANTHER" id="PTHR43283:SF7">
    <property type="entry name" value="BETA-LACTAMASE-RELATED DOMAIN-CONTAINING PROTEIN"/>
    <property type="match status" value="1"/>
</dbReference>
<dbReference type="Gene3D" id="3.40.710.10">
    <property type="entry name" value="DD-peptidase/beta-lactamase superfamily"/>
    <property type="match status" value="1"/>
</dbReference>
<protein>
    <submittedName>
        <fullName evidence="2">Beta-lactamase family protein</fullName>
    </submittedName>
</protein>